<dbReference type="InterPro" id="IPR041589">
    <property type="entry name" value="DNAH3_AAA_lid_1"/>
</dbReference>
<reference evidence="2" key="2">
    <citation type="submission" date="2025-08" db="UniProtKB">
        <authorList>
            <consortium name="Ensembl"/>
        </authorList>
    </citation>
    <scope>IDENTIFICATION</scope>
</reference>
<dbReference type="PANTHER" id="PTHR22878:SF67">
    <property type="entry name" value="DYNEIN AXONEMAL HEAVY CHAIN 6"/>
    <property type="match status" value="1"/>
</dbReference>
<dbReference type="Pfam" id="PF17857">
    <property type="entry name" value="AAA_lid_1"/>
    <property type="match status" value="1"/>
</dbReference>
<dbReference type="InterPro" id="IPR026983">
    <property type="entry name" value="DHC"/>
</dbReference>
<dbReference type="Proteomes" id="UP000314982">
    <property type="component" value="Unassembled WGS sequence"/>
</dbReference>
<dbReference type="AlphaFoldDB" id="A0A4W5PWP2"/>
<evidence type="ECO:0000313" key="2">
    <source>
        <dbReference type="Ensembl" id="ENSHHUP00000068037.1"/>
    </source>
</evidence>
<dbReference type="Ensembl" id="ENSHHUT00000070321.1">
    <property type="protein sequence ID" value="ENSHHUP00000068037.1"/>
    <property type="gene ID" value="ENSHHUG00000040124.1"/>
</dbReference>
<dbReference type="Pfam" id="PF12775">
    <property type="entry name" value="AAA_7"/>
    <property type="match status" value="1"/>
</dbReference>
<dbReference type="PANTHER" id="PTHR22878">
    <property type="entry name" value="DYNEIN HEAVY CHAIN 6, AXONEMAL-LIKE-RELATED"/>
    <property type="match status" value="1"/>
</dbReference>
<proteinExistence type="predicted"/>
<evidence type="ECO:0000259" key="1">
    <source>
        <dbReference type="Pfam" id="PF17857"/>
    </source>
</evidence>
<dbReference type="InterPro" id="IPR027417">
    <property type="entry name" value="P-loop_NTPase"/>
</dbReference>
<dbReference type="GO" id="GO:0051959">
    <property type="term" value="F:dynein light intermediate chain binding"/>
    <property type="evidence" value="ECO:0007669"/>
    <property type="project" value="InterPro"/>
</dbReference>
<dbReference type="GO" id="GO:0030286">
    <property type="term" value="C:dynein complex"/>
    <property type="evidence" value="ECO:0007669"/>
    <property type="project" value="InterPro"/>
</dbReference>
<dbReference type="SUPFAM" id="SSF52540">
    <property type="entry name" value="P-loop containing nucleoside triphosphate hydrolases"/>
    <property type="match status" value="1"/>
</dbReference>
<dbReference type="GO" id="GO:0007018">
    <property type="term" value="P:microtubule-based movement"/>
    <property type="evidence" value="ECO:0007669"/>
    <property type="project" value="InterPro"/>
</dbReference>
<dbReference type="GO" id="GO:0045505">
    <property type="term" value="F:dynein intermediate chain binding"/>
    <property type="evidence" value="ECO:0007669"/>
    <property type="project" value="InterPro"/>
</dbReference>
<dbReference type="GeneTree" id="ENSGT00940000154761"/>
<dbReference type="Gene3D" id="1.20.920.30">
    <property type="match status" value="1"/>
</dbReference>
<name>A0A4W5PWP2_9TELE</name>
<accession>A0A4W5PWP2</accession>
<keyword evidence="3" id="KW-1185">Reference proteome</keyword>
<evidence type="ECO:0000313" key="3">
    <source>
        <dbReference type="Proteomes" id="UP000314982"/>
    </source>
</evidence>
<reference evidence="2" key="3">
    <citation type="submission" date="2025-09" db="UniProtKB">
        <authorList>
            <consortium name="Ensembl"/>
        </authorList>
    </citation>
    <scope>IDENTIFICATION</scope>
</reference>
<organism evidence="2 3">
    <name type="scientific">Hucho hucho</name>
    <name type="common">huchen</name>
    <dbReference type="NCBI Taxonomy" id="62062"/>
    <lineage>
        <taxon>Eukaryota</taxon>
        <taxon>Metazoa</taxon>
        <taxon>Chordata</taxon>
        <taxon>Craniata</taxon>
        <taxon>Vertebrata</taxon>
        <taxon>Euteleostomi</taxon>
        <taxon>Actinopterygii</taxon>
        <taxon>Neopterygii</taxon>
        <taxon>Teleostei</taxon>
        <taxon>Protacanthopterygii</taxon>
        <taxon>Salmoniformes</taxon>
        <taxon>Salmonidae</taxon>
        <taxon>Salmoninae</taxon>
        <taxon>Hucho</taxon>
    </lineage>
</organism>
<sequence length="115" mass="12328">MTIAAACAPAGGGRNPVTPRFIRHFSILCLPTPSEHSLKQIFNAILSGFLSDFPQAVRSSAGSIVDAAVEIYHRMSVDLLPTPAKSHYVFNLRDLSKCVQGETHTHTMSSTSGTS</sequence>
<dbReference type="STRING" id="62062.ENSHHUP00000068037"/>
<feature type="domain" description="Dynein heavy chain 3 AAA+ lid" evidence="1">
    <location>
        <begin position="64"/>
        <end position="102"/>
    </location>
</feature>
<protein>
    <recommendedName>
        <fullName evidence="1">Dynein heavy chain 3 AAA+ lid domain-containing protein</fullName>
    </recommendedName>
</protein>
<dbReference type="Gene3D" id="3.40.50.300">
    <property type="entry name" value="P-loop containing nucleotide triphosphate hydrolases"/>
    <property type="match status" value="1"/>
</dbReference>
<reference evidence="3" key="1">
    <citation type="submission" date="2018-06" db="EMBL/GenBank/DDBJ databases">
        <title>Genome assembly of Danube salmon.</title>
        <authorList>
            <person name="Macqueen D.J."/>
            <person name="Gundappa M.K."/>
        </authorList>
    </citation>
    <scope>NUCLEOTIDE SEQUENCE [LARGE SCALE GENOMIC DNA]</scope>
</reference>